<feature type="compositionally biased region" description="Polar residues" evidence="1">
    <location>
        <begin position="25"/>
        <end position="34"/>
    </location>
</feature>
<proteinExistence type="predicted"/>
<sequence length="151" mass="16010">MAVNSNSSNPTPNPAPPNAQPKTPISSPNPQIPDTNPSSPPRQSSQPTPNPDNATQYATPPFQQPNKDTSSAVYEMRKRKKSTLPSSAPPKQPKVDSPRIVSARTRSTAQNPVSPQGSSAPIRVQSPPHHSPTMSQTALAIPPSGNQLLFP</sequence>
<gene>
    <name evidence="2" type="ORF">GH714_018348</name>
</gene>
<accession>A0A6A6MMV4</accession>
<comment type="caution">
    <text evidence="2">The sequence shown here is derived from an EMBL/GenBank/DDBJ whole genome shotgun (WGS) entry which is preliminary data.</text>
</comment>
<feature type="region of interest" description="Disordered" evidence="1">
    <location>
        <begin position="1"/>
        <end position="151"/>
    </location>
</feature>
<feature type="compositionally biased region" description="Polar residues" evidence="1">
    <location>
        <begin position="132"/>
        <end position="151"/>
    </location>
</feature>
<evidence type="ECO:0000256" key="1">
    <source>
        <dbReference type="SAM" id="MobiDB-lite"/>
    </source>
</evidence>
<feature type="compositionally biased region" description="Low complexity" evidence="1">
    <location>
        <begin position="35"/>
        <end position="47"/>
    </location>
</feature>
<name>A0A6A6MMV4_HEVBR</name>
<dbReference type="EMBL" id="JAAGAX010000005">
    <property type="protein sequence ID" value="KAF2313855.1"/>
    <property type="molecule type" value="Genomic_DNA"/>
</dbReference>
<organism evidence="2 3">
    <name type="scientific">Hevea brasiliensis</name>
    <name type="common">Para rubber tree</name>
    <name type="synonym">Siphonia brasiliensis</name>
    <dbReference type="NCBI Taxonomy" id="3981"/>
    <lineage>
        <taxon>Eukaryota</taxon>
        <taxon>Viridiplantae</taxon>
        <taxon>Streptophyta</taxon>
        <taxon>Embryophyta</taxon>
        <taxon>Tracheophyta</taxon>
        <taxon>Spermatophyta</taxon>
        <taxon>Magnoliopsida</taxon>
        <taxon>eudicotyledons</taxon>
        <taxon>Gunneridae</taxon>
        <taxon>Pentapetalae</taxon>
        <taxon>rosids</taxon>
        <taxon>fabids</taxon>
        <taxon>Malpighiales</taxon>
        <taxon>Euphorbiaceae</taxon>
        <taxon>Crotonoideae</taxon>
        <taxon>Micrandreae</taxon>
        <taxon>Hevea</taxon>
    </lineage>
</organism>
<feature type="compositionally biased region" description="Low complexity" evidence="1">
    <location>
        <begin position="1"/>
        <end position="10"/>
    </location>
</feature>
<protein>
    <submittedName>
        <fullName evidence="2">Uncharacterized protein</fullName>
    </submittedName>
</protein>
<reference evidence="2 3" key="1">
    <citation type="journal article" date="2020" name="Mol. Plant">
        <title>The Chromosome-Based Rubber Tree Genome Provides New Insights into Spurge Genome Evolution and Rubber Biosynthesis.</title>
        <authorList>
            <person name="Liu J."/>
            <person name="Shi C."/>
            <person name="Shi C.C."/>
            <person name="Li W."/>
            <person name="Zhang Q.J."/>
            <person name="Zhang Y."/>
            <person name="Li K."/>
            <person name="Lu H.F."/>
            <person name="Shi C."/>
            <person name="Zhu S.T."/>
            <person name="Xiao Z.Y."/>
            <person name="Nan H."/>
            <person name="Yue Y."/>
            <person name="Zhu X.G."/>
            <person name="Wu Y."/>
            <person name="Hong X.N."/>
            <person name="Fan G.Y."/>
            <person name="Tong Y."/>
            <person name="Zhang D."/>
            <person name="Mao C.L."/>
            <person name="Liu Y.L."/>
            <person name="Hao S.J."/>
            <person name="Liu W.Q."/>
            <person name="Lv M.Q."/>
            <person name="Zhang H.B."/>
            <person name="Liu Y."/>
            <person name="Hu-Tang G.R."/>
            <person name="Wang J.P."/>
            <person name="Wang J.H."/>
            <person name="Sun Y.H."/>
            <person name="Ni S.B."/>
            <person name="Chen W.B."/>
            <person name="Zhang X.C."/>
            <person name="Jiao Y.N."/>
            <person name="Eichler E.E."/>
            <person name="Li G.H."/>
            <person name="Liu X."/>
            <person name="Gao L.Z."/>
        </authorList>
    </citation>
    <scope>NUCLEOTIDE SEQUENCE [LARGE SCALE GENOMIC DNA]</scope>
    <source>
        <strain evidence="3">cv. GT1</strain>
        <tissue evidence="2">Leaf</tissue>
    </source>
</reference>
<evidence type="ECO:0000313" key="2">
    <source>
        <dbReference type="EMBL" id="KAF2313855.1"/>
    </source>
</evidence>
<dbReference type="Proteomes" id="UP000467840">
    <property type="component" value="Chromosome 15"/>
</dbReference>
<feature type="compositionally biased region" description="Polar residues" evidence="1">
    <location>
        <begin position="104"/>
        <end position="119"/>
    </location>
</feature>
<keyword evidence="3" id="KW-1185">Reference proteome</keyword>
<evidence type="ECO:0000313" key="3">
    <source>
        <dbReference type="Proteomes" id="UP000467840"/>
    </source>
</evidence>
<dbReference type="AlphaFoldDB" id="A0A6A6MMV4"/>